<comment type="caution">
    <text evidence="7">The sequence shown here is derived from an EMBL/GenBank/DDBJ whole genome shotgun (WGS) entry which is preliminary data.</text>
</comment>
<reference evidence="7 8" key="1">
    <citation type="submission" date="2018-05" db="EMBL/GenBank/DDBJ databases">
        <title>Leucothrix arctica sp. nov., isolated from Arctic seawater.</title>
        <authorList>
            <person name="Choi A."/>
            <person name="Baek K."/>
        </authorList>
    </citation>
    <scope>NUCLEOTIDE SEQUENCE [LARGE SCALE GENOMIC DNA]</scope>
    <source>
        <strain evidence="7 8">JCM 18388</strain>
    </source>
</reference>
<organism evidence="7 8">
    <name type="scientific">Leucothrix pacifica</name>
    <dbReference type="NCBI Taxonomy" id="1247513"/>
    <lineage>
        <taxon>Bacteria</taxon>
        <taxon>Pseudomonadati</taxon>
        <taxon>Pseudomonadota</taxon>
        <taxon>Gammaproteobacteria</taxon>
        <taxon>Thiotrichales</taxon>
        <taxon>Thiotrichaceae</taxon>
        <taxon>Leucothrix</taxon>
    </lineage>
</organism>
<keyword evidence="2 3" id="KW-0786">Thiamine pyrophosphate</keyword>
<dbReference type="Gene3D" id="3.40.50.970">
    <property type="match status" value="2"/>
</dbReference>
<dbReference type="GO" id="GO:0003984">
    <property type="term" value="F:acetolactate synthase activity"/>
    <property type="evidence" value="ECO:0007669"/>
    <property type="project" value="TreeGrafter"/>
</dbReference>
<dbReference type="GO" id="GO:0009097">
    <property type="term" value="P:isoleucine biosynthetic process"/>
    <property type="evidence" value="ECO:0007669"/>
    <property type="project" value="TreeGrafter"/>
</dbReference>
<dbReference type="InterPro" id="IPR029035">
    <property type="entry name" value="DHS-like_NAD/FAD-binding_dom"/>
</dbReference>
<evidence type="ECO:0000313" key="8">
    <source>
        <dbReference type="Proteomes" id="UP000245539"/>
    </source>
</evidence>
<dbReference type="SUPFAM" id="SSF52518">
    <property type="entry name" value="Thiamin diphosphate-binding fold (THDP-binding)"/>
    <property type="match status" value="2"/>
</dbReference>
<dbReference type="Pfam" id="PF02775">
    <property type="entry name" value="TPP_enzyme_C"/>
    <property type="match status" value="1"/>
</dbReference>
<dbReference type="GO" id="GO:0030976">
    <property type="term" value="F:thiamine pyrophosphate binding"/>
    <property type="evidence" value="ECO:0007669"/>
    <property type="project" value="InterPro"/>
</dbReference>
<dbReference type="Pfam" id="PF00205">
    <property type="entry name" value="TPP_enzyme_M"/>
    <property type="match status" value="1"/>
</dbReference>
<dbReference type="InterPro" id="IPR029061">
    <property type="entry name" value="THDP-binding"/>
</dbReference>
<dbReference type="GO" id="GO:0016823">
    <property type="term" value="F:hydrolase activity, acting on acid carbon-carbon bonds, in ketonic substances"/>
    <property type="evidence" value="ECO:0007669"/>
    <property type="project" value="InterPro"/>
</dbReference>
<evidence type="ECO:0000259" key="6">
    <source>
        <dbReference type="Pfam" id="PF02776"/>
    </source>
</evidence>
<evidence type="ECO:0000259" key="5">
    <source>
        <dbReference type="Pfam" id="PF02775"/>
    </source>
</evidence>
<dbReference type="GO" id="GO:0019310">
    <property type="term" value="P:inositol catabolic process"/>
    <property type="evidence" value="ECO:0007669"/>
    <property type="project" value="InterPro"/>
</dbReference>
<dbReference type="EMBL" id="QGKM01000088">
    <property type="protein sequence ID" value="PWQ92441.1"/>
    <property type="molecule type" value="Genomic_DNA"/>
</dbReference>
<accession>A0A317C2M8</accession>
<feature type="domain" description="Thiamine pyrophosphate enzyme TPP-binding" evidence="5">
    <location>
        <begin position="421"/>
        <end position="573"/>
    </location>
</feature>
<dbReference type="PROSITE" id="PS00187">
    <property type="entry name" value="TPP_ENZYMES"/>
    <property type="match status" value="1"/>
</dbReference>
<proteinExistence type="inferred from homology"/>
<evidence type="ECO:0000256" key="2">
    <source>
        <dbReference type="ARBA" id="ARBA00023052"/>
    </source>
</evidence>
<dbReference type="InterPro" id="IPR011766">
    <property type="entry name" value="TPP_enzyme_TPP-bd"/>
</dbReference>
<evidence type="ECO:0000256" key="1">
    <source>
        <dbReference type="ARBA" id="ARBA00007812"/>
    </source>
</evidence>
<protein>
    <submittedName>
        <fullName evidence="7">3D-(3,5/4)-trihydroxycyclohexane-1,2-dione acylhydrolase (Decyclizing)</fullName>
    </submittedName>
</protein>
<gene>
    <name evidence="7" type="primary">iolD</name>
    <name evidence="7" type="ORF">DKW60_21145</name>
</gene>
<evidence type="ECO:0000256" key="3">
    <source>
        <dbReference type="RuleBase" id="RU362132"/>
    </source>
</evidence>
<evidence type="ECO:0000259" key="4">
    <source>
        <dbReference type="Pfam" id="PF00205"/>
    </source>
</evidence>
<dbReference type="PANTHER" id="PTHR18968">
    <property type="entry name" value="THIAMINE PYROPHOSPHATE ENZYMES"/>
    <property type="match status" value="1"/>
</dbReference>
<sequence>MKTIRLTMAQALVRFLEAQKTEIDGEVLPLFAGVFAIFGHGNVAGLGEALSQHRETLPTFRGHNEQSMAHAAIAYAKANNRRRMMACTSSIGPGATNMVTAAALAHVNRIPVLLLPGDVFVSRTPDPVLQQVEHAGDPTINANDCFKPVSRYFDRISRPEQIITSLPVAVQTLLDPENCGPVTISLPQDTQAEAYDYPESFFAEKIHHPRRIQPDARELAAAIETLKRAEKPFIVSGGGVLYSEAYQELRDFAAKHRIPVSETQAGKGAMQWDHEAYVGAIGVTGSHAANALAGEADVVMAIGSRLQDFTTGSRTVFANPDVTLLHLNVGSHDAGKHNSQPLVCDARVGLSQLTEGLGDWQAPASWLEMGQQKAAEWNAYYEEATALTETHDTETGRPTDAQVLGAVKRTGEASDIVVCAAGTLPADMHKFWRTEQVNSYHLEYGFSCMGYEVAGGMGAKMAHPDREVIVMVGDGSYLMMNSELASSVALNQKIIVVLLDNRGFGCINRLQRGTGGESFNNLLDHGTEGQTPNIDFAAHARSMGATSEHVASLTELEEALGRARAATHSYVVVIDTDPFKSSEGGSWWQVGVPEVSVNENVVAAHESWGAGKKHQPY</sequence>
<keyword evidence="7" id="KW-0378">Hydrolase</keyword>
<dbReference type="GO" id="GO:0009099">
    <property type="term" value="P:L-valine biosynthetic process"/>
    <property type="evidence" value="ECO:0007669"/>
    <property type="project" value="TreeGrafter"/>
</dbReference>
<dbReference type="GO" id="GO:0050660">
    <property type="term" value="F:flavin adenine dinucleotide binding"/>
    <property type="evidence" value="ECO:0007669"/>
    <property type="project" value="TreeGrafter"/>
</dbReference>
<dbReference type="CDD" id="cd07035">
    <property type="entry name" value="TPP_PYR_POX_like"/>
    <property type="match status" value="1"/>
</dbReference>
<evidence type="ECO:0000313" key="7">
    <source>
        <dbReference type="EMBL" id="PWQ92441.1"/>
    </source>
</evidence>
<dbReference type="Proteomes" id="UP000245539">
    <property type="component" value="Unassembled WGS sequence"/>
</dbReference>
<dbReference type="CDD" id="cd02003">
    <property type="entry name" value="TPP_IolD"/>
    <property type="match status" value="1"/>
</dbReference>
<dbReference type="PANTHER" id="PTHR18968:SF9">
    <property type="entry name" value="3D-(3,5_4)-TRIHYDROXYCYCLOHEXANE-1,2-DIONE HYDROLASE"/>
    <property type="match status" value="1"/>
</dbReference>
<feature type="domain" description="Thiamine pyrophosphate enzyme N-terminal TPP-binding" evidence="6">
    <location>
        <begin position="34"/>
        <end position="130"/>
    </location>
</feature>
<dbReference type="InterPro" id="IPR012000">
    <property type="entry name" value="Thiamin_PyroP_enz_cen_dom"/>
</dbReference>
<dbReference type="InterPro" id="IPR000399">
    <property type="entry name" value="TPP-bd_CS"/>
</dbReference>
<dbReference type="SUPFAM" id="SSF52467">
    <property type="entry name" value="DHS-like NAD/FAD-binding domain"/>
    <property type="match status" value="1"/>
</dbReference>
<dbReference type="GO" id="GO:0000287">
    <property type="term" value="F:magnesium ion binding"/>
    <property type="evidence" value="ECO:0007669"/>
    <property type="project" value="InterPro"/>
</dbReference>
<dbReference type="Gene3D" id="3.40.50.1220">
    <property type="entry name" value="TPP-binding domain"/>
    <property type="match status" value="1"/>
</dbReference>
<dbReference type="InterPro" id="IPR030817">
    <property type="entry name" value="Myo_inos_IolD"/>
</dbReference>
<comment type="similarity">
    <text evidence="1 3">Belongs to the TPP enzyme family.</text>
</comment>
<dbReference type="InterPro" id="IPR012001">
    <property type="entry name" value="Thiamin_PyroP_enz_TPP-bd_dom"/>
</dbReference>
<dbReference type="RefSeq" id="WP_109839652.1">
    <property type="nucleotide sequence ID" value="NZ_QGKM01000088.1"/>
</dbReference>
<keyword evidence="8" id="KW-1185">Reference proteome</keyword>
<dbReference type="GO" id="GO:0005948">
    <property type="term" value="C:acetolactate synthase complex"/>
    <property type="evidence" value="ECO:0007669"/>
    <property type="project" value="TreeGrafter"/>
</dbReference>
<dbReference type="NCBIfam" id="TIGR04377">
    <property type="entry name" value="myo_inos_iolD"/>
    <property type="match status" value="1"/>
</dbReference>
<name>A0A317C2M8_9GAMM</name>
<dbReference type="OrthoDB" id="3194735at2"/>
<dbReference type="Pfam" id="PF02776">
    <property type="entry name" value="TPP_enzyme_N"/>
    <property type="match status" value="1"/>
</dbReference>
<dbReference type="AlphaFoldDB" id="A0A317C2M8"/>
<feature type="domain" description="Thiamine pyrophosphate enzyme central" evidence="4">
    <location>
        <begin position="219"/>
        <end position="353"/>
    </location>
</feature>
<dbReference type="InterPro" id="IPR045229">
    <property type="entry name" value="TPP_enz"/>
</dbReference>